<dbReference type="Gene3D" id="3.10.10.10">
    <property type="entry name" value="HIV Type 1 Reverse Transcriptase, subunit A, domain 1"/>
    <property type="match status" value="1"/>
</dbReference>
<dbReference type="GO" id="GO:0003964">
    <property type="term" value="F:RNA-directed DNA polymerase activity"/>
    <property type="evidence" value="ECO:0007669"/>
    <property type="project" value="UniProtKB-KW"/>
</dbReference>
<gene>
    <name evidence="3" type="ordered locus">DvMF_1777</name>
</gene>
<dbReference type="SUPFAM" id="SSF56672">
    <property type="entry name" value="DNA/RNA polymerases"/>
    <property type="match status" value="1"/>
</dbReference>
<dbReference type="EMBL" id="CP001197">
    <property type="protein sequence ID" value="ACL08722.1"/>
    <property type="molecule type" value="Genomic_DNA"/>
</dbReference>
<organism evidence="3">
    <name type="scientific">Nitratidesulfovibrio vulgaris (strain DSM 19637 / Miyazaki F)</name>
    <name type="common">Desulfovibrio vulgaris</name>
    <dbReference type="NCBI Taxonomy" id="883"/>
    <lineage>
        <taxon>Bacteria</taxon>
        <taxon>Pseudomonadati</taxon>
        <taxon>Thermodesulfobacteriota</taxon>
        <taxon>Desulfovibrionia</taxon>
        <taxon>Desulfovibrionales</taxon>
        <taxon>Desulfovibrionaceae</taxon>
        <taxon>Nitratidesulfovibrio</taxon>
    </lineage>
</organism>
<dbReference type="Gene3D" id="3.30.70.270">
    <property type="match status" value="1"/>
</dbReference>
<dbReference type="KEGG" id="dvm:DvMF_1777"/>
<dbReference type="Pfam" id="PF00078">
    <property type="entry name" value="RVT_1"/>
    <property type="match status" value="1"/>
</dbReference>
<dbReference type="InterPro" id="IPR051083">
    <property type="entry name" value="GrpII_Intron_Splice-Mob/Def"/>
</dbReference>
<sequence length="451" mass="52113">MTSFEEFFSPNALTEIYADKIKARSSRGLDRITPFAFDKNSNQFITLISNKALKNTYKFTPYLERLKLKGRDSFPRVISVPTIRDKLTLTALNKYLQTIFPEHVNRRVPNQRIRDLHNLLSTIDTSSVYIARADISDFFGKIDRSLLLSKIQHHVDVRALSLIEKTLQNPTVPYNYQRMEISKYVNTQGIPQGLPLSSILAEFYISTIDSELRPLTLLYDRYVDDIIAISNKNDTFEKSITHALDTLGLTLNIRKTKFKIIDATFNYLGYSFNNANVSMKNSNFNRQIKIINNLFTEYKSDIHRAAQAGDTAKQKQILNNFIESLNIRIAGAIHNSRRYGCPFYYSEITDISQLYQIDAYVTKMLQKHPTIPTIRIKSAARAYYKIKSGEADKYSHNYDHLTPPEKRAYLEKRGVIATDAALTPFEIEHKYYRYITRRLKGLEEDLGIAYS</sequence>
<dbReference type="InterPro" id="IPR043128">
    <property type="entry name" value="Rev_trsase/Diguanyl_cyclase"/>
</dbReference>
<dbReference type="AlphaFoldDB" id="B8DM78"/>
<keyword evidence="3" id="KW-0695">RNA-directed DNA polymerase</keyword>
<reference evidence="3" key="1">
    <citation type="submission" date="2008-10" db="EMBL/GenBank/DDBJ databases">
        <title>Complete sequence of Desulfovibrio vulgaris str. 'Miyazaki F'.</title>
        <authorList>
            <person name="Lucas S."/>
            <person name="Copeland A."/>
            <person name="Lapidus A."/>
            <person name="Glavina del Rio T."/>
            <person name="Dalin E."/>
            <person name="Tice H."/>
            <person name="Bruce D."/>
            <person name="Goodwin L."/>
            <person name="Pitluck S."/>
            <person name="Sims D."/>
            <person name="Brettin T."/>
            <person name="Detter J.C."/>
            <person name="Han C."/>
            <person name="Larimer F."/>
            <person name="Land M."/>
            <person name="Hauser L."/>
            <person name="Kyrpides N."/>
            <person name="Mikhailova N."/>
            <person name="Hazen T.C."/>
            <person name="Richardson P."/>
        </authorList>
    </citation>
    <scope>NUCLEOTIDE SEQUENCE</scope>
    <source>
        <strain evidence="3">Miyazaki F</strain>
    </source>
</reference>
<dbReference type="eggNOG" id="COG3344">
    <property type="taxonomic scope" value="Bacteria"/>
</dbReference>
<dbReference type="InterPro" id="IPR000477">
    <property type="entry name" value="RT_dom"/>
</dbReference>
<keyword evidence="3" id="KW-0548">Nucleotidyltransferase</keyword>
<evidence type="ECO:0000259" key="2">
    <source>
        <dbReference type="PROSITE" id="PS50878"/>
    </source>
</evidence>
<protein>
    <submittedName>
        <fullName evidence="3">Prophage PSPPH06, putative reverse transcriptase/maturase</fullName>
    </submittedName>
</protein>
<proteinExistence type="inferred from homology"/>
<keyword evidence="3" id="KW-0808">Transferase</keyword>
<evidence type="ECO:0000313" key="3">
    <source>
        <dbReference type="EMBL" id="ACL08722.1"/>
    </source>
</evidence>
<feature type="domain" description="Reverse transcriptase" evidence="2">
    <location>
        <begin position="48"/>
        <end position="272"/>
    </location>
</feature>
<dbReference type="STRING" id="883.DvMF_1777"/>
<dbReference type="PANTHER" id="PTHR34047:SF8">
    <property type="entry name" value="PROTEIN YKFC"/>
    <property type="match status" value="1"/>
</dbReference>
<comment type="similarity">
    <text evidence="1">Belongs to the bacterial reverse transcriptase family.</text>
</comment>
<dbReference type="PANTHER" id="PTHR34047">
    <property type="entry name" value="NUCLEAR INTRON MATURASE 1, MITOCHONDRIAL-RELATED"/>
    <property type="match status" value="1"/>
</dbReference>
<dbReference type="PROSITE" id="PS50878">
    <property type="entry name" value="RT_POL"/>
    <property type="match status" value="1"/>
</dbReference>
<evidence type="ECO:0000256" key="1">
    <source>
        <dbReference type="ARBA" id="ARBA00034120"/>
    </source>
</evidence>
<accession>B8DM78</accession>
<dbReference type="InterPro" id="IPR043502">
    <property type="entry name" value="DNA/RNA_pol_sf"/>
</dbReference>
<name>B8DM78_NITV9</name>
<dbReference type="HOGENOM" id="CLU_051311_0_0_7"/>